<organism evidence="2 3">
    <name type="scientific">Tritonibacter aquimaris</name>
    <dbReference type="NCBI Taxonomy" id="2663379"/>
    <lineage>
        <taxon>Bacteria</taxon>
        <taxon>Pseudomonadati</taxon>
        <taxon>Pseudomonadota</taxon>
        <taxon>Alphaproteobacteria</taxon>
        <taxon>Rhodobacterales</taxon>
        <taxon>Paracoccaceae</taxon>
        <taxon>Tritonibacter</taxon>
    </lineage>
</organism>
<proteinExistence type="predicted"/>
<dbReference type="GO" id="GO:0007623">
    <property type="term" value="P:circadian rhythm"/>
    <property type="evidence" value="ECO:0007669"/>
    <property type="project" value="InterPro"/>
</dbReference>
<dbReference type="AlphaFoldDB" id="A0A844ATR8"/>
<feature type="domain" description="KaiA N-terminal" evidence="1">
    <location>
        <begin position="1"/>
        <end position="35"/>
    </location>
</feature>
<gene>
    <name evidence="2" type="ORF">GG681_08840</name>
</gene>
<dbReference type="InterPro" id="IPR020844">
    <property type="entry name" value="Circadian_clock_KaiA_N"/>
</dbReference>
<evidence type="ECO:0000313" key="2">
    <source>
        <dbReference type="EMBL" id="MQY42748.1"/>
    </source>
</evidence>
<reference evidence="2 3" key="1">
    <citation type="submission" date="2019-10" db="EMBL/GenBank/DDBJ databases">
        <title>Epibacterium sp. nov., isolated from seawater.</title>
        <authorList>
            <person name="Zhang X."/>
            <person name="Li N."/>
        </authorList>
    </citation>
    <scope>NUCLEOTIDE SEQUENCE [LARGE SCALE GENOMIC DNA]</scope>
    <source>
        <strain evidence="2 3">SM1969</strain>
    </source>
</reference>
<sequence length="87" mass="10508">MLRFNHQETIAVEEKRKDLTSEQQRRLLQKLVERLSQEHPDFYYQSTSEIAAQLENYILQKDKLSFDDRTLLAPLSRYDIQLLLRLK</sequence>
<dbReference type="Proteomes" id="UP000436694">
    <property type="component" value="Unassembled WGS sequence"/>
</dbReference>
<dbReference type="EMBL" id="WIXK01000004">
    <property type="protein sequence ID" value="MQY42748.1"/>
    <property type="molecule type" value="Genomic_DNA"/>
</dbReference>
<protein>
    <recommendedName>
        <fullName evidence="1">KaiA N-terminal domain-containing protein</fullName>
    </recommendedName>
</protein>
<dbReference type="PROSITE" id="PS51430">
    <property type="entry name" value="KAIA_N"/>
    <property type="match status" value="1"/>
</dbReference>
<evidence type="ECO:0000313" key="3">
    <source>
        <dbReference type="Proteomes" id="UP000436694"/>
    </source>
</evidence>
<comment type="caution">
    <text evidence="2">The sequence shown here is derived from an EMBL/GenBank/DDBJ whole genome shotgun (WGS) entry which is preliminary data.</text>
</comment>
<accession>A0A844ATR8</accession>
<name>A0A844ATR8_9RHOB</name>
<keyword evidence="3" id="KW-1185">Reference proteome</keyword>
<evidence type="ECO:0000259" key="1">
    <source>
        <dbReference type="PROSITE" id="PS51430"/>
    </source>
</evidence>